<dbReference type="SUPFAM" id="SSF49265">
    <property type="entry name" value="Fibronectin type III"/>
    <property type="match status" value="7"/>
</dbReference>
<name>A0ABX7PZZ8_9BACT</name>
<dbReference type="InterPro" id="IPR036116">
    <property type="entry name" value="FN3_sf"/>
</dbReference>
<feature type="domain" description="Fibronectin type-III" evidence="3">
    <location>
        <begin position="1016"/>
        <end position="1108"/>
    </location>
</feature>
<dbReference type="CDD" id="cd00063">
    <property type="entry name" value="FN3"/>
    <property type="match status" value="10"/>
</dbReference>
<accession>A0ABX7PZZ8</accession>
<evidence type="ECO:0000259" key="3">
    <source>
        <dbReference type="PROSITE" id="PS50853"/>
    </source>
</evidence>
<dbReference type="InterPro" id="IPR011047">
    <property type="entry name" value="Quinoprotein_ADH-like_sf"/>
</dbReference>
<evidence type="ECO:0000256" key="2">
    <source>
        <dbReference type="SAM" id="SignalP"/>
    </source>
</evidence>
<dbReference type="PANTHER" id="PTHR13817:SF173">
    <property type="entry name" value="FRAZZLED"/>
    <property type="match status" value="1"/>
</dbReference>
<keyword evidence="2" id="KW-0732">Signal</keyword>
<dbReference type="Proteomes" id="UP000663651">
    <property type="component" value="Chromosome"/>
</dbReference>
<dbReference type="Pfam" id="PF17164">
    <property type="entry name" value="DUF5122"/>
    <property type="match status" value="1"/>
</dbReference>
<dbReference type="InterPro" id="IPR050964">
    <property type="entry name" value="Striated_Muscle_Regulatory"/>
</dbReference>
<feature type="domain" description="Fibronectin type-III" evidence="3">
    <location>
        <begin position="463"/>
        <end position="554"/>
    </location>
</feature>
<feature type="domain" description="Fibronectin type-III" evidence="3">
    <location>
        <begin position="1490"/>
        <end position="1594"/>
    </location>
</feature>
<feature type="domain" description="Fibronectin type-III" evidence="3">
    <location>
        <begin position="1395"/>
        <end position="1489"/>
    </location>
</feature>
<dbReference type="PANTHER" id="PTHR13817">
    <property type="entry name" value="TITIN"/>
    <property type="match status" value="1"/>
</dbReference>
<evidence type="ECO:0000313" key="4">
    <source>
        <dbReference type="EMBL" id="QSV44722.1"/>
    </source>
</evidence>
<dbReference type="InterPro" id="IPR013431">
    <property type="entry name" value="Delta_60_rpt"/>
</dbReference>
<dbReference type="Pfam" id="PF06739">
    <property type="entry name" value="SBBP"/>
    <property type="match status" value="1"/>
</dbReference>
<gene>
    <name evidence="4" type="ORF">JZM60_11150</name>
</gene>
<dbReference type="Gene3D" id="2.60.40.10">
    <property type="entry name" value="Immunoglobulins"/>
    <property type="match status" value="11"/>
</dbReference>
<feature type="signal peptide" evidence="2">
    <location>
        <begin position="1"/>
        <end position="28"/>
    </location>
</feature>
<dbReference type="InterPro" id="IPR013783">
    <property type="entry name" value="Ig-like_fold"/>
</dbReference>
<dbReference type="NCBIfam" id="TIGR02608">
    <property type="entry name" value="delta_60_rpt"/>
    <property type="match status" value="5"/>
</dbReference>
<feature type="domain" description="Fibronectin type-III" evidence="3">
    <location>
        <begin position="1109"/>
        <end position="1197"/>
    </location>
</feature>
<dbReference type="InterPro" id="IPR010620">
    <property type="entry name" value="SBBP_repeat"/>
</dbReference>
<dbReference type="Pfam" id="PF00041">
    <property type="entry name" value="fn3"/>
    <property type="match status" value="1"/>
</dbReference>
<dbReference type="PROSITE" id="PS50853">
    <property type="entry name" value="FN3"/>
    <property type="match status" value="8"/>
</dbReference>
<dbReference type="RefSeq" id="WP_207162536.1">
    <property type="nucleotide sequence ID" value="NZ_CP071382.1"/>
</dbReference>
<organism evidence="4 5">
    <name type="scientific">Geobacter benzoatilyticus</name>
    <dbReference type="NCBI Taxonomy" id="2815309"/>
    <lineage>
        <taxon>Bacteria</taxon>
        <taxon>Pseudomonadati</taxon>
        <taxon>Thermodesulfobacteriota</taxon>
        <taxon>Desulfuromonadia</taxon>
        <taxon>Geobacterales</taxon>
        <taxon>Geobacteraceae</taxon>
        <taxon>Geobacter</taxon>
    </lineage>
</organism>
<dbReference type="InterPro" id="IPR003961">
    <property type="entry name" value="FN3_dom"/>
</dbReference>
<dbReference type="SUPFAM" id="SSF50998">
    <property type="entry name" value="Quinoprotein alcohol dehydrogenase-like"/>
    <property type="match status" value="1"/>
</dbReference>
<dbReference type="EMBL" id="CP071382">
    <property type="protein sequence ID" value="QSV44722.1"/>
    <property type="molecule type" value="Genomic_DNA"/>
</dbReference>
<sequence length="1993" mass="210922">MPRIAVRRMCLAVAAAIAVAGAAATAFAKGGDYVSPFPVAHVAAGKQEAKAMAVDSAGNMVVAGYTNSGGMNNDYYVAKFKADGSGLAWPAVTYDMAGGDDTAAAVAVDGSGDIIVTGYAWNGSTYDIHTIKYSGADGALLWQHTFAGAAGGGDFATAITVDASNNIYVAGYSANASGNDDFLIIKYPSAGSAPTWTELYDDATYHNHDRVTAIAAGGDGIAVTGYSSKGGADFDILTRKYGFDKSFIREWRKASAGSFDDRGVAVRLDGSGDVIVTGYLSSASNTDIWTAKYNAATGATTWENTYDGGYNDEPRAMWVDGLGDTYVTGYTFTLSGYEDFYTVRYNAADGAKAWDAVYNSAREYGDIPVGIVASNMADSGVYVAGYSVTDVNDNITTLKYSKASGVLLWQRSFNGAGNRNDRPAGVGLSSLNSASDVYVAGWSDGDTSYDYQAIRYDYGPLNAPTELAASASSDTSVSLSWGDNSVNEDGFKVERKLGVTGTYAQIATVAASVTTYSDTGLAANSYYYYRVRAYNAADGDSDYSNESHVLTKVVTYDAPVWSYVYNGADNREDVATGITVGSDDHPVVTGYSDLAEEGVVGTYSYDYLTLKLNRSDKSIIWKARYDSGDGGTDMAAGVALDDDGDAIVTGTAYLMGDSDKSDDLFTIKYQTAGYADPTTNPAMMWDHQYGTQSGIDLAKAVRTARDGSDHSVVIGYGLNAANNYDIFLIKYNADGTRPWTPVVYDSGRDDYPTAVAFDPSGNIFVTGYSKNASGDYDWFTAKYNGATGAQIWSQGYAGAGTLDDQALSLAVDAAGNPYVTGYGVNAAGDEEWVTIKYDGADVSSQREIWKSIHNGSAAPANGDDRGIAVIIDSIDGAVVVAGTSYVSATDSDFHLIRYNAADGSVIWERNFDRPASYDYVAAMTADSSGYLYLTGTTRAGLDTDPIFDGTSNIMSLIYDNEGTFLGASSFDGTGREDKPSAIVANYQGEAFVAGVSRNSANPDYVVLKQKNNYILVPAPVAPLPQADSGRMNVTWRENTAGTSFRVERTLGPVLPTSTWSLVTTAASGTTSFLDSGLAPGTNYCYRIYAYSGSLTSRTIEGCATTTLGAPTLSTLTVDSTSQITLTWSQVEGNIGYKIERKVGTGAWADLTTKAAGVTTHIDTGLTAGTTYTYRVSTNSASGYSLPSGEQSAPTLPAAPSMAALGTVTLNSVVINWTNVAGETGYRVERKEGAAGTWAEITTRSVDVLTFSDTGLASNTQYYYRARAYNASGNSAYSAEQGALTRFITPTLTSAAGSATTTVDLVWEDLAGETGYTVQYVSCTQNGTTNGASYCSNTAYYSTTWSTLATVGADVTTYQKTALTAGYAYRFRIIANTTGNTSDPSNAITAWTHMAAPSVTVTPASETSLTPSWADIAGETNYTLERKQGTEGTWAEVTGAIGMAANTTSKTDTGLSLSTEYCYRVKAYSTNTNGPPAVYSNEPCLYTPLAAPTLNALTATATQVDLTWNNISGNTGYEVQMRTMSTSYAQYPASYYAQEYAWSAWSTVATLAADTIAHSQTALTSGYTYQFRVRDTYSGGTSAWSNTQWITTIPPAPTLNAPAAASTTQLNLSWNNIYGETGFRLEWKLRSGADCTEGTWSAPVSIGQNVVTYNHTGLAAGTYYCYQVYAVNGSGNSGYSAVQSQTTLAVAPVLDALSGVTASQVVLTWNNVTGNTGYRIERKIGSGGTWGILTTTAADVATYTNTGLAAGTLYYYRVSTMNAGGASVASNEQYTTTTPVATTVTAITISAERIDLSWPVVPGATNYKIERKEGAGTYAEIDNVAVAYGQKYCGYDYPTISCPSLSAVTTSYQNVGLTENTTYCYQIKSWNGTGGDSPASVEKCSTTSAMASQNVTATAINAFKVRIDWTTLACAPNPCDSPEGFEIQKRVSEGVWVTVATVDGAVNSYIDNYAIEPKKKYSYRVRAFSGADSSPFSEAWAITPPYGAGETNCN</sequence>
<feature type="domain" description="Fibronectin type-III" evidence="3">
    <location>
        <begin position="1890"/>
        <end position="1986"/>
    </location>
</feature>
<feature type="domain" description="Fibronectin type-III" evidence="3">
    <location>
        <begin position="1688"/>
        <end position="1780"/>
    </location>
</feature>
<evidence type="ECO:0000313" key="5">
    <source>
        <dbReference type="Proteomes" id="UP000663651"/>
    </source>
</evidence>
<reference evidence="4 5" key="1">
    <citation type="submission" date="2021-03" db="EMBL/GenBank/DDBJ databases">
        <title>Geobacter metallireducens gen. nov. sp. nov., a microorganism capable of coupling the complete oxidation of organic compounds to the reduction of iron and other metals.</title>
        <authorList>
            <person name="Li Y."/>
        </authorList>
    </citation>
    <scope>NUCLEOTIDE SEQUENCE [LARGE SCALE GENOMIC DNA]</scope>
    <source>
        <strain evidence="4 5">Jerry-YX</strain>
    </source>
</reference>
<evidence type="ECO:0000256" key="1">
    <source>
        <dbReference type="ARBA" id="ARBA00022737"/>
    </source>
</evidence>
<feature type="chain" id="PRO_5045304777" evidence="2">
    <location>
        <begin position="29"/>
        <end position="1993"/>
    </location>
</feature>
<protein>
    <submittedName>
        <fullName evidence="4">SBBP repeat-containing protein</fullName>
    </submittedName>
</protein>
<feature type="domain" description="Fibronectin type-III" evidence="3">
    <location>
        <begin position="1198"/>
        <end position="1290"/>
    </location>
</feature>
<proteinExistence type="predicted"/>
<dbReference type="Gene3D" id="2.120.10.30">
    <property type="entry name" value="TolB, C-terminal domain"/>
    <property type="match status" value="1"/>
</dbReference>
<keyword evidence="5" id="KW-1185">Reference proteome</keyword>
<dbReference type="SUPFAM" id="SSF101898">
    <property type="entry name" value="NHL repeat"/>
    <property type="match status" value="1"/>
</dbReference>
<dbReference type="InterPro" id="IPR011042">
    <property type="entry name" value="6-blade_b-propeller_TolB-like"/>
</dbReference>
<dbReference type="SMART" id="SM00060">
    <property type="entry name" value="FN3"/>
    <property type="match status" value="11"/>
</dbReference>
<keyword evidence="1" id="KW-0677">Repeat</keyword>